<dbReference type="InterPro" id="IPR011009">
    <property type="entry name" value="Kinase-like_dom_sf"/>
</dbReference>
<evidence type="ECO:0000256" key="3">
    <source>
        <dbReference type="ARBA" id="ARBA00022741"/>
    </source>
</evidence>
<keyword evidence="2" id="KW-0808">Transferase</keyword>
<name>A0A8B9H0L5_ASTMX</name>
<dbReference type="PROSITE" id="PS00107">
    <property type="entry name" value="PROTEIN_KINASE_ATP"/>
    <property type="match status" value="1"/>
</dbReference>
<evidence type="ECO:0000256" key="6">
    <source>
        <dbReference type="PROSITE-ProRule" id="PRU10141"/>
    </source>
</evidence>
<dbReference type="GO" id="GO:0005634">
    <property type="term" value="C:nucleus"/>
    <property type="evidence" value="ECO:0007669"/>
    <property type="project" value="TreeGrafter"/>
</dbReference>
<dbReference type="SUPFAM" id="SSF56112">
    <property type="entry name" value="Protein kinase-like (PK-like)"/>
    <property type="match status" value="1"/>
</dbReference>
<evidence type="ECO:0000313" key="7">
    <source>
        <dbReference type="Ensembl" id="ENSAMXP00005004985.1"/>
    </source>
</evidence>
<keyword evidence="1" id="KW-0723">Serine/threonine-protein kinase</keyword>
<dbReference type="GO" id="GO:0004674">
    <property type="term" value="F:protein serine/threonine kinase activity"/>
    <property type="evidence" value="ECO:0007669"/>
    <property type="project" value="UniProtKB-KW"/>
</dbReference>
<dbReference type="AlphaFoldDB" id="A0A8B9H0L5"/>
<evidence type="ECO:0008006" key="9">
    <source>
        <dbReference type="Google" id="ProtNLM"/>
    </source>
</evidence>
<reference evidence="7" key="1">
    <citation type="submission" date="2025-08" db="UniProtKB">
        <authorList>
            <consortium name="Ensembl"/>
        </authorList>
    </citation>
    <scope>IDENTIFICATION</scope>
</reference>
<dbReference type="GO" id="GO:0005524">
    <property type="term" value="F:ATP binding"/>
    <property type="evidence" value="ECO:0007669"/>
    <property type="project" value="UniProtKB-UniRule"/>
</dbReference>
<dbReference type="GO" id="GO:0035556">
    <property type="term" value="P:intracellular signal transduction"/>
    <property type="evidence" value="ECO:0007669"/>
    <property type="project" value="TreeGrafter"/>
</dbReference>
<dbReference type="InterPro" id="IPR017441">
    <property type="entry name" value="Protein_kinase_ATP_BS"/>
</dbReference>
<evidence type="ECO:0000256" key="1">
    <source>
        <dbReference type="ARBA" id="ARBA00022527"/>
    </source>
</evidence>
<protein>
    <recommendedName>
        <fullName evidence="9">Protein kinase domain-containing protein</fullName>
    </recommendedName>
</protein>
<dbReference type="Ensembl" id="ENSAMXT00005005723.1">
    <property type="protein sequence ID" value="ENSAMXP00005004985.1"/>
    <property type="gene ID" value="ENSAMXG00005003140.1"/>
</dbReference>
<evidence type="ECO:0000256" key="4">
    <source>
        <dbReference type="ARBA" id="ARBA00022777"/>
    </source>
</evidence>
<organism evidence="7 8">
    <name type="scientific">Astyanax mexicanus</name>
    <name type="common">Blind cave fish</name>
    <name type="synonym">Astyanax fasciatus mexicanus</name>
    <dbReference type="NCBI Taxonomy" id="7994"/>
    <lineage>
        <taxon>Eukaryota</taxon>
        <taxon>Metazoa</taxon>
        <taxon>Chordata</taxon>
        <taxon>Craniata</taxon>
        <taxon>Vertebrata</taxon>
        <taxon>Euteleostomi</taxon>
        <taxon>Actinopterygii</taxon>
        <taxon>Neopterygii</taxon>
        <taxon>Teleostei</taxon>
        <taxon>Ostariophysi</taxon>
        <taxon>Characiformes</taxon>
        <taxon>Characoidei</taxon>
        <taxon>Acestrorhamphidae</taxon>
        <taxon>Acestrorhamphinae</taxon>
        <taxon>Astyanax</taxon>
    </lineage>
</organism>
<dbReference type="GO" id="GO:0005737">
    <property type="term" value="C:cytoplasm"/>
    <property type="evidence" value="ECO:0007669"/>
    <property type="project" value="TreeGrafter"/>
</dbReference>
<dbReference type="Gene3D" id="3.30.200.20">
    <property type="entry name" value="Phosphorylase Kinase, domain 1"/>
    <property type="match status" value="1"/>
</dbReference>
<dbReference type="PANTHER" id="PTHR24342:SF15">
    <property type="entry name" value="DEATH-ASSOCIATED PROTEIN KINASE 2"/>
    <property type="match status" value="1"/>
</dbReference>
<dbReference type="Proteomes" id="UP000694621">
    <property type="component" value="Unplaced"/>
</dbReference>
<sequence length="90" mass="10141">LSLSLSLSLRMAVFKQEKVEDYYEVGEELGSGQFAIVKQCRERSSGLEFAAKFIKKRQSSASRRGVLRDEIQREVIGCFLVYGLTDFLAG</sequence>
<keyword evidence="5 6" id="KW-0067">ATP-binding</keyword>
<evidence type="ECO:0000256" key="5">
    <source>
        <dbReference type="ARBA" id="ARBA00022840"/>
    </source>
</evidence>
<accession>A0A8B9H0L5</accession>
<proteinExistence type="predicted"/>
<dbReference type="PANTHER" id="PTHR24342">
    <property type="entry name" value="SERINE/THREONINE-PROTEIN KINASE 17"/>
    <property type="match status" value="1"/>
</dbReference>
<keyword evidence="4" id="KW-0418">Kinase</keyword>
<keyword evidence="3 6" id="KW-0547">Nucleotide-binding</keyword>
<evidence type="ECO:0000256" key="2">
    <source>
        <dbReference type="ARBA" id="ARBA00022679"/>
    </source>
</evidence>
<dbReference type="GO" id="GO:0043065">
    <property type="term" value="P:positive regulation of apoptotic process"/>
    <property type="evidence" value="ECO:0007669"/>
    <property type="project" value="TreeGrafter"/>
</dbReference>
<evidence type="ECO:0000313" key="8">
    <source>
        <dbReference type="Proteomes" id="UP000694621"/>
    </source>
</evidence>
<feature type="binding site" evidence="6">
    <location>
        <position position="56"/>
    </location>
    <ligand>
        <name>ATP</name>
        <dbReference type="ChEBI" id="CHEBI:30616"/>
    </ligand>
</feature>